<evidence type="ECO:0000313" key="1">
    <source>
        <dbReference type="EMBL" id="MDX6191933.1"/>
    </source>
</evidence>
<comment type="caution">
    <text evidence="1">The sequence shown here is derived from an EMBL/GenBank/DDBJ whole genome shotgun (WGS) entry which is preliminary data.</text>
</comment>
<keyword evidence="2" id="KW-1185">Reference proteome</keyword>
<name>A0ABU4RHA3_9FLAO</name>
<organism evidence="1 2">
    <name type="scientific">Flavobacterium cupriresistens</name>
    <dbReference type="NCBI Taxonomy" id="2893885"/>
    <lineage>
        <taxon>Bacteria</taxon>
        <taxon>Pseudomonadati</taxon>
        <taxon>Bacteroidota</taxon>
        <taxon>Flavobacteriia</taxon>
        <taxon>Flavobacteriales</taxon>
        <taxon>Flavobacteriaceae</taxon>
        <taxon>Flavobacterium</taxon>
    </lineage>
</organism>
<dbReference type="RefSeq" id="WP_230004797.1">
    <property type="nucleotide sequence ID" value="NZ_CP087134.1"/>
</dbReference>
<sequence length="189" mass="21536">MIELYREPSPQLIRVPWQGIVLDRGVLKKAIKSSKGDFLFSEQGAGVQPLVIIGKLSELVDFFYMNQNVFISNEIRTLPDIYIGISKFIEKERYDGTYPVNIAINALTRSILDFIPGNSIIDVLSNTVTFRNILKDLINSNHGERQTDVLYLKISYLNDFQNNGKKIGSKKISFETIFRYLLGINETPV</sequence>
<evidence type="ECO:0000313" key="2">
    <source>
        <dbReference type="Proteomes" id="UP001273350"/>
    </source>
</evidence>
<gene>
    <name evidence="1" type="ORF">SGQ83_21465</name>
</gene>
<accession>A0ABU4RHA3</accession>
<dbReference type="EMBL" id="JAWXVI010000014">
    <property type="protein sequence ID" value="MDX6191933.1"/>
    <property type="molecule type" value="Genomic_DNA"/>
</dbReference>
<proteinExistence type="predicted"/>
<protein>
    <submittedName>
        <fullName evidence="1">Uncharacterized protein</fullName>
    </submittedName>
</protein>
<reference evidence="1 2" key="1">
    <citation type="submission" date="2023-11" db="EMBL/GenBank/DDBJ databases">
        <title>Unpublished Manusciprt.</title>
        <authorList>
            <person name="Saticioglu I.B."/>
            <person name="Ay H."/>
            <person name="Ajmi N."/>
            <person name="Altun S."/>
            <person name="Duman M."/>
        </authorList>
    </citation>
    <scope>NUCLEOTIDE SEQUENCE [LARGE SCALE GENOMIC DNA]</scope>
    <source>
        <strain evidence="1 2">Fl-318</strain>
    </source>
</reference>
<dbReference type="Proteomes" id="UP001273350">
    <property type="component" value="Unassembled WGS sequence"/>
</dbReference>